<evidence type="ECO:0000256" key="1">
    <source>
        <dbReference type="ARBA" id="ARBA00001933"/>
    </source>
</evidence>
<keyword evidence="4 6" id="KW-0663">Pyridoxal phosphate</keyword>
<evidence type="ECO:0000256" key="4">
    <source>
        <dbReference type="ARBA" id="ARBA00022898"/>
    </source>
</evidence>
<evidence type="ECO:0000256" key="6">
    <source>
        <dbReference type="PIRSR" id="PIRSR602129-50"/>
    </source>
</evidence>
<dbReference type="RefSeq" id="WP_005692801.1">
    <property type="nucleotide sequence ID" value="NZ_CP089175.1"/>
</dbReference>
<dbReference type="Gene3D" id="3.40.640.10">
    <property type="entry name" value="Type I PLP-dependent aspartate aminotransferase-like (Major domain)"/>
    <property type="match status" value="1"/>
</dbReference>
<proteinExistence type="inferred from homology"/>
<dbReference type="NCBIfam" id="NF002748">
    <property type="entry name" value="PRK02769.1"/>
    <property type="match status" value="1"/>
</dbReference>
<dbReference type="PANTHER" id="PTHR46101:SF2">
    <property type="entry name" value="SERINE DECARBOXYLASE"/>
    <property type="match status" value="1"/>
</dbReference>
<reference evidence="8" key="1">
    <citation type="submission" date="2017-02" db="EMBL/GenBank/DDBJ databases">
        <title>Haemophilus influenzae in COPD genome sequencing project.</title>
        <authorList>
            <person name="Murphy T.F."/>
            <person name="Kong Y."/>
            <person name="Nadendla S."/>
            <person name="Tettelin H."/>
            <person name="Pettigrew M."/>
        </authorList>
    </citation>
    <scope>NUCLEOTIDE SEQUENCE [LARGE SCALE GENOMIC DNA]</scope>
    <source>
        <strain evidence="8">84P15H4</strain>
    </source>
</reference>
<evidence type="ECO:0000256" key="7">
    <source>
        <dbReference type="RuleBase" id="RU000382"/>
    </source>
</evidence>
<sequence>MKLSMKDQVKLDEFYGYCLKNRFFNLGYPESADIDYSVLEKFWNINFNNCGDWAEYCNFKLNTFEFEKDVMEYFYDLFKISKEDAWGYVTNGGTEGNMFGIWLARETFPNSTLFYSKEAHYSAAKIVTLLRMKSCVVERQKDGVVDYEDLINKILQSGEKHPIILANLGSTVHGAIDDIRKIQKLMSEAGFKREDYYIHGDAALSGMILPFVDDPQPHTFSDGLDSIGVSGHKMLASPIPCGIAIGRKKLVDNITVEVDYIAAHDKTITGSRNGHTPLVLWTAIKGHTFDAFKARIDRCLSMADYVVNRIRSAGYNAWKHKNSITVVVPRPEESVWEKWSLAPSGNEVHVVTTAHNEWETERVEQLCDELIENYRKINCQDKI</sequence>
<keyword evidence="5 7" id="KW-0456">Lyase</keyword>
<gene>
    <name evidence="8" type="primary">hdc</name>
    <name evidence="8" type="ORF">BV163_00797</name>
</gene>
<dbReference type="SUPFAM" id="SSF53383">
    <property type="entry name" value="PLP-dependent transferases"/>
    <property type="match status" value="1"/>
</dbReference>
<dbReference type="InterPro" id="IPR015421">
    <property type="entry name" value="PyrdxlP-dep_Trfase_major"/>
</dbReference>
<evidence type="ECO:0000313" key="8">
    <source>
        <dbReference type="EMBL" id="PRK65413.1"/>
    </source>
</evidence>
<dbReference type="Pfam" id="PF00282">
    <property type="entry name" value="Pyridoxal_deC"/>
    <property type="match status" value="1"/>
</dbReference>
<dbReference type="EC" id="4.1.1.22" evidence="8"/>
<dbReference type="InterPro" id="IPR015424">
    <property type="entry name" value="PyrdxlP-dep_Trfase"/>
</dbReference>
<dbReference type="GO" id="GO:0019752">
    <property type="term" value="P:carboxylic acid metabolic process"/>
    <property type="evidence" value="ECO:0007669"/>
    <property type="project" value="InterPro"/>
</dbReference>
<feature type="modified residue" description="N6-(pyridoxal phosphate)lysine" evidence="6">
    <location>
        <position position="233"/>
    </location>
</feature>
<dbReference type="InterPro" id="IPR002129">
    <property type="entry name" value="PyrdxlP-dep_de-COase"/>
</dbReference>
<dbReference type="GO" id="GO:0030170">
    <property type="term" value="F:pyridoxal phosphate binding"/>
    <property type="evidence" value="ECO:0007669"/>
    <property type="project" value="InterPro"/>
</dbReference>
<dbReference type="AlphaFoldDB" id="A0A2S9S1W9"/>
<name>A0A2S9S1W9_HAEIF</name>
<evidence type="ECO:0000256" key="2">
    <source>
        <dbReference type="ARBA" id="ARBA00009533"/>
    </source>
</evidence>
<dbReference type="GO" id="GO:0004398">
    <property type="term" value="F:histidine decarboxylase activity"/>
    <property type="evidence" value="ECO:0007669"/>
    <property type="project" value="UniProtKB-EC"/>
</dbReference>
<dbReference type="PANTHER" id="PTHR46101">
    <property type="match status" value="1"/>
</dbReference>
<evidence type="ECO:0000256" key="3">
    <source>
        <dbReference type="ARBA" id="ARBA00022793"/>
    </source>
</evidence>
<accession>A0A2S9S1W9</accession>
<dbReference type="EMBL" id="MZHU01000034">
    <property type="protein sequence ID" value="PRK65413.1"/>
    <property type="molecule type" value="Genomic_DNA"/>
</dbReference>
<protein>
    <submittedName>
        <fullName evidence="8">Histidine decarboxylase</fullName>
        <ecNumber evidence="8">4.1.1.22</ecNumber>
    </submittedName>
</protein>
<dbReference type="InterPro" id="IPR051151">
    <property type="entry name" value="Group_II_Decarboxylase"/>
</dbReference>
<comment type="caution">
    <text evidence="8">The sequence shown here is derived from an EMBL/GenBank/DDBJ whole genome shotgun (WGS) entry which is preliminary data.</text>
</comment>
<organism evidence="8">
    <name type="scientific">Haemophilus influenzae</name>
    <dbReference type="NCBI Taxonomy" id="727"/>
    <lineage>
        <taxon>Bacteria</taxon>
        <taxon>Pseudomonadati</taxon>
        <taxon>Pseudomonadota</taxon>
        <taxon>Gammaproteobacteria</taxon>
        <taxon>Pasteurellales</taxon>
        <taxon>Pasteurellaceae</taxon>
        <taxon>Haemophilus</taxon>
    </lineage>
</organism>
<evidence type="ECO:0000256" key="5">
    <source>
        <dbReference type="ARBA" id="ARBA00023239"/>
    </source>
</evidence>
<keyword evidence="3" id="KW-0210">Decarboxylase</keyword>
<comment type="cofactor">
    <cofactor evidence="1 6 7">
        <name>pyridoxal 5'-phosphate</name>
        <dbReference type="ChEBI" id="CHEBI:597326"/>
    </cofactor>
</comment>
<comment type="similarity">
    <text evidence="2 7">Belongs to the group II decarboxylase family.</text>
</comment>